<proteinExistence type="predicted"/>
<dbReference type="EMBL" id="WIWS01000027">
    <property type="protein sequence ID" value="KAF3222058.1"/>
    <property type="molecule type" value="Genomic_DNA"/>
</dbReference>
<accession>A0A7C8UUT6</accession>
<dbReference type="AlphaFoldDB" id="A0A7C8UUT6"/>
<keyword evidence="1" id="KW-0732">Signal</keyword>
<gene>
    <name evidence="2" type="ORF">TWF106_005836</name>
</gene>
<sequence length="132" mass="14967">MVITQLLLVLPVYDVQMEDNSTSKKSLREQDSKKTHVRQPVILSSTMGGTGPKARQVRVQGGIIANEFANRQALHRQRSTFSEACERDFEVLINRFNSPSEYSISNLNSNPNIKGNKKTCGCTQEKYRYTEL</sequence>
<protein>
    <submittedName>
        <fullName evidence="2">Uncharacterized protein</fullName>
    </submittedName>
</protein>
<evidence type="ECO:0000313" key="2">
    <source>
        <dbReference type="EMBL" id="KAF3222058.1"/>
    </source>
</evidence>
<feature type="chain" id="PRO_5028804293" evidence="1">
    <location>
        <begin position="18"/>
        <end position="132"/>
    </location>
</feature>
<comment type="caution">
    <text evidence="2">The sequence shown here is derived from an EMBL/GenBank/DDBJ whole genome shotgun (WGS) entry which is preliminary data.</text>
</comment>
<name>A0A7C8UUT6_ORBOL</name>
<evidence type="ECO:0000256" key="1">
    <source>
        <dbReference type="SAM" id="SignalP"/>
    </source>
</evidence>
<organism evidence="2 3">
    <name type="scientific">Orbilia oligospora</name>
    <name type="common">Nematode-trapping fungus</name>
    <name type="synonym">Arthrobotrys oligospora</name>
    <dbReference type="NCBI Taxonomy" id="2813651"/>
    <lineage>
        <taxon>Eukaryota</taxon>
        <taxon>Fungi</taxon>
        <taxon>Dikarya</taxon>
        <taxon>Ascomycota</taxon>
        <taxon>Pezizomycotina</taxon>
        <taxon>Orbiliomycetes</taxon>
        <taxon>Orbiliales</taxon>
        <taxon>Orbiliaceae</taxon>
        <taxon>Orbilia</taxon>
    </lineage>
</organism>
<dbReference type="Proteomes" id="UP000472727">
    <property type="component" value="Unassembled WGS sequence"/>
</dbReference>
<reference evidence="2 3" key="1">
    <citation type="submission" date="2019-06" db="EMBL/GenBank/DDBJ databases">
        <authorList>
            <person name="Palmer J.M."/>
        </authorList>
    </citation>
    <scope>NUCLEOTIDE SEQUENCE [LARGE SCALE GENOMIC DNA]</scope>
    <source>
        <strain evidence="2 3">TWF106</strain>
    </source>
</reference>
<feature type="signal peptide" evidence="1">
    <location>
        <begin position="1"/>
        <end position="17"/>
    </location>
</feature>
<evidence type="ECO:0000313" key="3">
    <source>
        <dbReference type="Proteomes" id="UP000472727"/>
    </source>
</evidence>